<dbReference type="RefSeq" id="WP_336541723.1">
    <property type="nucleotide sequence ID" value="NZ_JBBAYL010000011.1"/>
</dbReference>
<dbReference type="InterPro" id="IPR011009">
    <property type="entry name" value="Kinase-like_dom_sf"/>
</dbReference>
<gene>
    <name evidence="1" type="ORF">WB403_40390</name>
</gene>
<evidence type="ECO:0000313" key="2">
    <source>
        <dbReference type="Proteomes" id="UP001365781"/>
    </source>
</evidence>
<dbReference type="SUPFAM" id="SSF56112">
    <property type="entry name" value="Protein kinase-like (PK-like)"/>
    <property type="match status" value="1"/>
</dbReference>
<reference evidence="1 2" key="1">
    <citation type="submission" date="2024-03" db="EMBL/GenBank/DDBJ databases">
        <title>First Report of Pectobacterium brasiliscabiei causing potato scab in china.</title>
        <authorList>
            <person name="Handique U."/>
        </authorList>
    </citation>
    <scope>NUCLEOTIDE SEQUENCE [LARGE SCALE GENOMIC DNA]</scope>
    <source>
        <strain evidence="1 2">ZRIMU1503</strain>
    </source>
</reference>
<sequence>MSAGSPASEVQALVRERTGPVAVFDRTARGSSSDVTAIVDGEHGRFFVKAVRNRPGGRRDSITREKLVNPFVWPISPVLRWTVEDESWIVLGFEAVEGRSSDFAPGSADLPSVVELMERIGRLKLPPVAEGWPESRWDAFVRDASEAELFRGETLLHTDINPNNFLVGPIGMWAVDWAWPTRGAAFIDPAVLALQLVAAGHSPESAESWAGRCTAWAEAEPKAVDVFAAAQFRLYRAAAERKPDQAWLHAMVAAARSWVEHRGVKVD</sequence>
<dbReference type="GO" id="GO:0016301">
    <property type="term" value="F:kinase activity"/>
    <property type="evidence" value="ECO:0007669"/>
    <property type="project" value="UniProtKB-KW"/>
</dbReference>
<accession>A0ABU8GQD6</accession>
<organism evidence="1 2">
    <name type="scientific">Streptomyces brasiliscabiei</name>
    <dbReference type="NCBI Taxonomy" id="2736302"/>
    <lineage>
        <taxon>Bacteria</taxon>
        <taxon>Bacillati</taxon>
        <taxon>Actinomycetota</taxon>
        <taxon>Actinomycetes</taxon>
        <taxon>Kitasatosporales</taxon>
        <taxon>Streptomycetaceae</taxon>
        <taxon>Streptomyces</taxon>
    </lineage>
</organism>
<protein>
    <submittedName>
        <fullName evidence="1">Protein kinase</fullName>
    </submittedName>
</protein>
<keyword evidence="1" id="KW-0418">Kinase</keyword>
<proteinExistence type="predicted"/>
<keyword evidence="1" id="KW-0808">Transferase</keyword>
<name>A0ABU8GQD6_9ACTN</name>
<evidence type="ECO:0000313" key="1">
    <source>
        <dbReference type="EMBL" id="MEI5615398.1"/>
    </source>
</evidence>
<keyword evidence="2" id="KW-1185">Reference proteome</keyword>
<dbReference type="Proteomes" id="UP001365781">
    <property type="component" value="Unassembled WGS sequence"/>
</dbReference>
<dbReference type="EMBL" id="JBBAYM010000037">
    <property type="protein sequence ID" value="MEI5615398.1"/>
    <property type="molecule type" value="Genomic_DNA"/>
</dbReference>
<dbReference type="Gene3D" id="3.90.1200.10">
    <property type="match status" value="1"/>
</dbReference>
<comment type="caution">
    <text evidence="1">The sequence shown here is derived from an EMBL/GenBank/DDBJ whole genome shotgun (WGS) entry which is preliminary data.</text>
</comment>